<keyword evidence="10" id="KW-1185">Reference proteome</keyword>
<evidence type="ECO:0000256" key="1">
    <source>
        <dbReference type="ARBA" id="ARBA00004141"/>
    </source>
</evidence>
<feature type="transmembrane region" description="Helical" evidence="8">
    <location>
        <begin position="72"/>
        <end position="89"/>
    </location>
</feature>
<feature type="transmembrane region" description="Helical" evidence="8">
    <location>
        <begin position="318"/>
        <end position="347"/>
    </location>
</feature>
<feature type="transmembrane region" description="Helical" evidence="8">
    <location>
        <begin position="180"/>
        <end position="199"/>
    </location>
</feature>
<comment type="similarity">
    <text evidence="2 7">Belongs to the sodium:solute symporter (SSF) (TC 2.A.21) family.</text>
</comment>
<dbReference type="KEGG" id="hor:Hore_05410"/>
<dbReference type="InterPro" id="IPR038377">
    <property type="entry name" value="Na/Glc_symporter_sf"/>
</dbReference>
<comment type="subcellular location">
    <subcellularLocation>
        <location evidence="1">Membrane</location>
        <topology evidence="1">Multi-pass membrane protein</topology>
    </subcellularLocation>
</comment>
<feature type="transmembrane region" description="Helical" evidence="8">
    <location>
        <begin position="43"/>
        <end position="66"/>
    </location>
</feature>
<dbReference type="GO" id="GO:0005886">
    <property type="term" value="C:plasma membrane"/>
    <property type="evidence" value="ECO:0007669"/>
    <property type="project" value="TreeGrafter"/>
</dbReference>
<feature type="transmembrane region" description="Helical" evidence="8">
    <location>
        <begin position="489"/>
        <end position="506"/>
    </location>
</feature>
<evidence type="ECO:0000313" key="10">
    <source>
        <dbReference type="Proteomes" id="UP000000719"/>
    </source>
</evidence>
<protein>
    <submittedName>
        <fullName evidence="9">Sodium:solute symporter</fullName>
    </submittedName>
</protein>
<dbReference type="Pfam" id="PF00474">
    <property type="entry name" value="SSF"/>
    <property type="match status" value="1"/>
</dbReference>
<evidence type="ECO:0000256" key="7">
    <source>
        <dbReference type="RuleBase" id="RU362091"/>
    </source>
</evidence>
<feature type="transmembrane region" description="Helical" evidence="8">
    <location>
        <begin position="271"/>
        <end position="298"/>
    </location>
</feature>
<dbReference type="EMBL" id="CP001098">
    <property type="protein sequence ID" value="ACL69299.1"/>
    <property type="molecule type" value="Genomic_DNA"/>
</dbReference>
<keyword evidence="4 8" id="KW-0812">Transmembrane</keyword>
<keyword evidence="6 8" id="KW-0472">Membrane</keyword>
<evidence type="ECO:0000256" key="3">
    <source>
        <dbReference type="ARBA" id="ARBA00022448"/>
    </source>
</evidence>
<dbReference type="InterPro" id="IPR050277">
    <property type="entry name" value="Sodium:Solute_Symporter"/>
</dbReference>
<dbReference type="PANTHER" id="PTHR48086">
    <property type="entry name" value="SODIUM/PROLINE SYMPORTER-RELATED"/>
    <property type="match status" value="1"/>
</dbReference>
<feature type="transmembrane region" description="Helical" evidence="8">
    <location>
        <begin position="395"/>
        <end position="417"/>
    </location>
</feature>
<dbReference type="PANTHER" id="PTHR48086:SF7">
    <property type="entry name" value="SODIUM-SOLUTE SYMPORTER-RELATED"/>
    <property type="match status" value="1"/>
</dbReference>
<evidence type="ECO:0000256" key="4">
    <source>
        <dbReference type="ARBA" id="ARBA00022692"/>
    </source>
</evidence>
<gene>
    <name evidence="9" type="ordered locus">Hore_05410</name>
</gene>
<feature type="transmembrane region" description="Helical" evidence="8">
    <location>
        <begin position="6"/>
        <end position="23"/>
    </location>
</feature>
<dbReference type="Proteomes" id="UP000000719">
    <property type="component" value="Chromosome"/>
</dbReference>
<dbReference type="HOGENOM" id="CLU_018808_15_1_9"/>
<feature type="transmembrane region" description="Helical" evidence="8">
    <location>
        <begin position="230"/>
        <end position="251"/>
    </location>
</feature>
<dbReference type="STRING" id="373903.Hore_05410"/>
<sequence length="542" mass="58924">MEWYYLIPLVYLFLLLVVGFVIAKRQETRSDFYVASNKMDGSVLFATVMSTVVGANTYMGFSGLIYNGGLHFMWMLSGAGLAYFILFFISGKIRKIATKYEVFTLPDLVELRYSNPVALLTTFFSLIGLVGGIGGGLLGLGVILNSLLGIPTTTAIIVTSIITIIYTCLGGLWGVSLTDWIQSIIMIAGVAVCIVFGITSVTPGQSFVNGAFEIVNVLKQQLGTELVSPFAGLTFFMALAWTITFMPLNTISQTQIQRVYAAKNVKTIRGVSLLMIIFVAMVLTFGLAFIGILGRVALPGLKNAEAVFPQMSMKVINPALGILIVTGIMGAAMSTVDSNLLGSAMHVTRDLYERYMRYKNKSVDEKRILFISRVTIVIIGVISTIAALFTPSIMSLLLITMKIFAGATFAPVLIGLYWKRANAFGALLGEILGGMAVVINIIHPVVNLDPVIFGIIMAVLGTITGSLFTKENTEKGSIFSFANDISSKGWLAVIAIALLYFGWVISMNNYAMWPYFIITTVVLLVLSVVFLIYSFITERTGN</sequence>
<feature type="transmembrane region" description="Helical" evidence="8">
    <location>
        <begin position="424"/>
        <end position="445"/>
    </location>
</feature>
<feature type="transmembrane region" description="Helical" evidence="8">
    <location>
        <begin position="451"/>
        <end position="468"/>
    </location>
</feature>
<dbReference type="CDD" id="cd10322">
    <property type="entry name" value="SLC5sbd"/>
    <property type="match status" value="1"/>
</dbReference>
<dbReference type="eggNOG" id="COG0591">
    <property type="taxonomic scope" value="Bacteria"/>
</dbReference>
<name>B8D272_HALOH</name>
<accession>B8D272</accession>
<dbReference type="GO" id="GO:0022857">
    <property type="term" value="F:transmembrane transporter activity"/>
    <property type="evidence" value="ECO:0007669"/>
    <property type="project" value="InterPro"/>
</dbReference>
<keyword evidence="3" id="KW-0813">Transport</keyword>
<evidence type="ECO:0000256" key="5">
    <source>
        <dbReference type="ARBA" id="ARBA00022989"/>
    </source>
</evidence>
<evidence type="ECO:0000256" key="8">
    <source>
        <dbReference type="SAM" id="Phobius"/>
    </source>
</evidence>
<organism evidence="9 10">
    <name type="scientific">Halothermothrix orenii (strain H 168 / OCM 544 / DSM 9562)</name>
    <dbReference type="NCBI Taxonomy" id="373903"/>
    <lineage>
        <taxon>Bacteria</taxon>
        <taxon>Bacillati</taxon>
        <taxon>Bacillota</taxon>
        <taxon>Clostridia</taxon>
        <taxon>Halanaerobiales</taxon>
        <taxon>Halothermotrichaceae</taxon>
        <taxon>Halothermothrix</taxon>
    </lineage>
</organism>
<feature type="transmembrane region" description="Helical" evidence="8">
    <location>
        <begin position="512"/>
        <end position="536"/>
    </location>
</feature>
<evidence type="ECO:0000256" key="2">
    <source>
        <dbReference type="ARBA" id="ARBA00006434"/>
    </source>
</evidence>
<dbReference type="Gene3D" id="1.20.1730.10">
    <property type="entry name" value="Sodium/glucose cotransporter"/>
    <property type="match status" value="1"/>
</dbReference>
<dbReference type="InterPro" id="IPR001734">
    <property type="entry name" value="Na/solute_symporter"/>
</dbReference>
<dbReference type="AlphaFoldDB" id="B8D272"/>
<proteinExistence type="inferred from homology"/>
<dbReference type="PROSITE" id="PS50283">
    <property type="entry name" value="NA_SOLUT_SYMP_3"/>
    <property type="match status" value="1"/>
</dbReference>
<dbReference type="OrthoDB" id="9810181at2"/>
<feature type="transmembrane region" description="Helical" evidence="8">
    <location>
        <begin position="150"/>
        <end position="173"/>
    </location>
</feature>
<feature type="transmembrane region" description="Helical" evidence="8">
    <location>
        <begin position="117"/>
        <end position="144"/>
    </location>
</feature>
<dbReference type="RefSeq" id="WP_012635487.1">
    <property type="nucleotide sequence ID" value="NC_011899.1"/>
</dbReference>
<evidence type="ECO:0000313" key="9">
    <source>
        <dbReference type="EMBL" id="ACL69299.1"/>
    </source>
</evidence>
<feature type="transmembrane region" description="Helical" evidence="8">
    <location>
        <begin position="368"/>
        <end position="389"/>
    </location>
</feature>
<reference evidence="9 10" key="1">
    <citation type="journal article" date="2009" name="PLoS ONE">
        <title>Genome analysis of the anaerobic thermohalophilic bacterium Halothermothrix orenii.</title>
        <authorList>
            <person name="Mavromatis K."/>
            <person name="Ivanova N."/>
            <person name="Anderson I."/>
            <person name="Lykidis A."/>
            <person name="Hooper S.D."/>
            <person name="Sun H."/>
            <person name="Kunin V."/>
            <person name="Lapidus A."/>
            <person name="Hugenholtz P."/>
            <person name="Patel B."/>
            <person name="Kyrpides N.C."/>
        </authorList>
    </citation>
    <scope>NUCLEOTIDE SEQUENCE [LARGE SCALE GENOMIC DNA]</scope>
    <source>
        <strain evidence="10">H 168 / OCM 544 / DSM 9562</strain>
    </source>
</reference>
<evidence type="ECO:0000256" key="6">
    <source>
        <dbReference type="ARBA" id="ARBA00023136"/>
    </source>
</evidence>
<keyword evidence="5 8" id="KW-1133">Transmembrane helix</keyword>